<evidence type="ECO:0000313" key="13">
    <source>
        <dbReference type="Proteomes" id="UP000176504"/>
    </source>
</evidence>
<dbReference type="PROSITE" id="PS00618">
    <property type="entry name" value="RECF_2"/>
    <property type="match status" value="1"/>
</dbReference>
<keyword evidence="5 9" id="KW-0235">DNA replication</keyword>
<dbReference type="PANTHER" id="PTHR32182:SF0">
    <property type="entry name" value="DNA REPLICATION AND REPAIR PROTEIN RECF"/>
    <property type="match status" value="1"/>
</dbReference>
<name>A0A1F4VER1_UNCKA</name>
<organism evidence="12 13">
    <name type="scientific">candidate division WWE3 bacterium RIFCSPLOWO2_01_FULL_41_18</name>
    <dbReference type="NCBI Taxonomy" id="1802625"/>
    <lineage>
        <taxon>Bacteria</taxon>
        <taxon>Katanobacteria</taxon>
    </lineage>
</organism>
<keyword evidence="7 9" id="KW-0067">ATP-binding</keyword>
<gene>
    <name evidence="9" type="primary">recF</name>
    <name evidence="12" type="ORF">A3A78_01740</name>
</gene>
<dbReference type="GO" id="GO:0005737">
    <property type="term" value="C:cytoplasm"/>
    <property type="evidence" value="ECO:0007669"/>
    <property type="project" value="UniProtKB-SubCell"/>
</dbReference>
<dbReference type="GO" id="GO:0006260">
    <property type="term" value="P:DNA replication"/>
    <property type="evidence" value="ECO:0007669"/>
    <property type="project" value="UniProtKB-UniRule"/>
</dbReference>
<dbReference type="InterPro" id="IPR001238">
    <property type="entry name" value="DNA-binding_RecF"/>
</dbReference>
<comment type="caution">
    <text evidence="12">The sequence shown here is derived from an EMBL/GenBank/DDBJ whole genome shotgun (WGS) entry which is preliminary data.</text>
</comment>
<comment type="function">
    <text evidence="9 10">The RecF protein is involved in DNA metabolism; it is required for DNA replication and normal SOS inducibility. RecF binds preferentially to single-stranded, linear DNA. It also seems to bind ATP.</text>
</comment>
<evidence type="ECO:0000256" key="2">
    <source>
        <dbReference type="ARBA" id="ARBA00008016"/>
    </source>
</evidence>
<keyword evidence="9 10" id="KW-0742">SOS response</keyword>
<dbReference type="InterPro" id="IPR003395">
    <property type="entry name" value="RecF/RecN/SMC_N"/>
</dbReference>
<protein>
    <recommendedName>
        <fullName evidence="3 9">DNA replication and repair protein RecF</fullName>
    </recommendedName>
</protein>
<dbReference type="Gene3D" id="3.40.50.300">
    <property type="entry name" value="P-loop containing nucleotide triphosphate hydrolases"/>
    <property type="match status" value="1"/>
</dbReference>
<evidence type="ECO:0000256" key="8">
    <source>
        <dbReference type="ARBA" id="ARBA00023125"/>
    </source>
</evidence>
<comment type="subcellular location">
    <subcellularLocation>
        <location evidence="1 9 10">Cytoplasm</location>
    </subcellularLocation>
</comment>
<evidence type="ECO:0000259" key="11">
    <source>
        <dbReference type="Pfam" id="PF02463"/>
    </source>
</evidence>
<dbReference type="GO" id="GO:0000731">
    <property type="term" value="P:DNA synthesis involved in DNA repair"/>
    <property type="evidence" value="ECO:0007669"/>
    <property type="project" value="TreeGrafter"/>
</dbReference>
<dbReference type="Pfam" id="PF02463">
    <property type="entry name" value="SMC_N"/>
    <property type="match status" value="1"/>
</dbReference>
<dbReference type="Gene3D" id="1.20.1050.90">
    <property type="entry name" value="RecF/RecN/SMC, N-terminal domain"/>
    <property type="match status" value="1"/>
</dbReference>
<evidence type="ECO:0000256" key="4">
    <source>
        <dbReference type="ARBA" id="ARBA00022490"/>
    </source>
</evidence>
<feature type="binding site" evidence="9">
    <location>
        <begin position="29"/>
        <end position="36"/>
    </location>
    <ligand>
        <name>ATP</name>
        <dbReference type="ChEBI" id="CHEBI:30616"/>
    </ligand>
</feature>
<dbReference type="AlphaFoldDB" id="A0A1F4VER1"/>
<dbReference type="SUPFAM" id="SSF52540">
    <property type="entry name" value="P-loop containing nucleoside triphosphate hydrolases"/>
    <property type="match status" value="1"/>
</dbReference>
<proteinExistence type="inferred from homology"/>
<evidence type="ECO:0000256" key="9">
    <source>
        <dbReference type="HAMAP-Rule" id="MF_00365"/>
    </source>
</evidence>
<keyword evidence="9 10" id="KW-0227">DNA damage</keyword>
<dbReference type="HAMAP" id="MF_00365">
    <property type="entry name" value="RecF"/>
    <property type="match status" value="1"/>
</dbReference>
<dbReference type="InterPro" id="IPR042174">
    <property type="entry name" value="RecF_2"/>
</dbReference>
<dbReference type="GO" id="GO:0005524">
    <property type="term" value="F:ATP binding"/>
    <property type="evidence" value="ECO:0007669"/>
    <property type="project" value="UniProtKB-UniRule"/>
</dbReference>
<keyword evidence="6 9" id="KW-0547">Nucleotide-binding</keyword>
<sequence length="352" mass="40661">MKIEKLKLTNFRNFNKLELNFENLNVIFGPNASGKSTVLEAIHLLSTAKSERAQYDKDMIQRGKEFAKIEAGITRDEENIKLELNIVASERYQNLARKLVKVNGVSKTLINFAGNLNSVLFTPSDLELITNGPVLRRRYLDSVLSQVSEEYRHSHTNFTKIIKQRNKLLERINEEGKGQSELYFWNESLMKEGNIIHKHRQEFFDYIKNLLSRYGKKLHKDGGDLTEYYKKSEVTKERLEEYKTREIAAKNTLIGPNRDDFSLLLSGMDLQSFGSRGEQRMAVLVLKLCEMDFIYNSVHIRPVLLLDDIFSELDAAHKKRIFEVTALQQTIITTTDLAVIKENLKDPSIINL</sequence>
<accession>A0A1F4VER1</accession>
<dbReference type="NCBIfam" id="TIGR00611">
    <property type="entry name" value="recf"/>
    <property type="match status" value="1"/>
</dbReference>
<evidence type="ECO:0000256" key="3">
    <source>
        <dbReference type="ARBA" id="ARBA00020170"/>
    </source>
</evidence>
<evidence type="ECO:0000313" key="12">
    <source>
        <dbReference type="EMBL" id="OGC55741.1"/>
    </source>
</evidence>
<evidence type="ECO:0000256" key="1">
    <source>
        <dbReference type="ARBA" id="ARBA00004496"/>
    </source>
</evidence>
<comment type="similarity">
    <text evidence="2 9 10">Belongs to the RecF family.</text>
</comment>
<feature type="domain" description="RecF/RecN/SMC N-terminal" evidence="11">
    <location>
        <begin position="3"/>
        <end position="337"/>
    </location>
</feature>
<keyword evidence="9 10" id="KW-0234">DNA repair</keyword>
<evidence type="ECO:0000256" key="6">
    <source>
        <dbReference type="ARBA" id="ARBA00022741"/>
    </source>
</evidence>
<reference evidence="12 13" key="1">
    <citation type="journal article" date="2016" name="Nat. Commun.">
        <title>Thousands of microbial genomes shed light on interconnected biogeochemical processes in an aquifer system.</title>
        <authorList>
            <person name="Anantharaman K."/>
            <person name="Brown C.T."/>
            <person name="Hug L.A."/>
            <person name="Sharon I."/>
            <person name="Castelle C.J."/>
            <person name="Probst A.J."/>
            <person name="Thomas B.C."/>
            <person name="Singh A."/>
            <person name="Wilkins M.J."/>
            <person name="Karaoz U."/>
            <person name="Brodie E.L."/>
            <person name="Williams K.H."/>
            <person name="Hubbard S.S."/>
            <person name="Banfield J.F."/>
        </authorList>
    </citation>
    <scope>NUCLEOTIDE SEQUENCE [LARGE SCALE GENOMIC DNA]</scope>
</reference>
<evidence type="ECO:0000256" key="5">
    <source>
        <dbReference type="ARBA" id="ARBA00022705"/>
    </source>
</evidence>
<dbReference type="InterPro" id="IPR018078">
    <property type="entry name" value="DNA-binding_RecF_CS"/>
</dbReference>
<dbReference type="PANTHER" id="PTHR32182">
    <property type="entry name" value="DNA REPLICATION AND REPAIR PROTEIN RECF"/>
    <property type="match status" value="1"/>
</dbReference>
<dbReference type="GO" id="GO:0006302">
    <property type="term" value="P:double-strand break repair"/>
    <property type="evidence" value="ECO:0007669"/>
    <property type="project" value="TreeGrafter"/>
</dbReference>
<evidence type="ECO:0000256" key="7">
    <source>
        <dbReference type="ARBA" id="ARBA00022840"/>
    </source>
</evidence>
<dbReference type="GO" id="GO:0009432">
    <property type="term" value="P:SOS response"/>
    <property type="evidence" value="ECO:0007669"/>
    <property type="project" value="UniProtKB-UniRule"/>
</dbReference>
<keyword evidence="8 9" id="KW-0238">DNA-binding</keyword>
<dbReference type="Proteomes" id="UP000176504">
    <property type="component" value="Unassembled WGS sequence"/>
</dbReference>
<dbReference type="EMBL" id="MEVI01000001">
    <property type="protein sequence ID" value="OGC55741.1"/>
    <property type="molecule type" value="Genomic_DNA"/>
</dbReference>
<dbReference type="InterPro" id="IPR027417">
    <property type="entry name" value="P-loop_NTPase"/>
</dbReference>
<keyword evidence="4 9" id="KW-0963">Cytoplasm</keyword>
<dbReference type="GO" id="GO:0003697">
    <property type="term" value="F:single-stranded DNA binding"/>
    <property type="evidence" value="ECO:0007669"/>
    <property type="project" value="UniProtKB-UniRule"/>
</dbReference>
<evidence type="ECO:0000256" key="10">
    <source>
        <dbReference type="RuleBase" id="RU000578"/>
    </source>
</evidence>